<dbReference type="EMBL" id="DXEL01000055">
    <property type="protein sequence ID" value="HIX74934.1"/>
    <property type="molecule type" value="Genomic_DNA"/>
</dbReference>
<proteinExistence type="predicted"/>
<evidence type="ECO:0000313" key="2">
    <source>
        <dbReference type="Proteomes" id="UP000886740"/>
    </source>
</evidence>
<reference evidence="1" key="1">
    <citation type="journal article" date="2021" name="PeerJ">
        <title>Extensive microbial diversity within the chicken gut microbiome revealed by metagenomics and culture.</title>
        <authorList>
            <person name="Gilroy R."/>
            <person name="Ravi A."/>
            <person name="Getino M."/>
            <person name="Pursley I."/>
            <person name="Horton D.L."/>
            <person name="Alikhan N.F."/>
            <person name="Baker D."/>
            <person name="Gharbi K."/>
            <person name="Hall N."/>
            <person name="Watson M."/>
            <person name="Adriaenssens E.M."/>
            <person name="Foster-Nyarko E."/>
            <person name="Jarju S."/>
            <person name="Secka A."/>
            <person name="Antonio M."/>
            <person name="Oren A."/>
            <person name="Chaudhuri R.R."/>
            <person name="La Ragione R."/>
            <person name="Hildebrand F."/>
            <person name="Pallen M.J."/>
        </authorList>
    </citation>
    <scope>NUCLEOTIDE SEQUENCE</scope>
    <source>
        <strain evidence="1">ChiGjej6B6-14162</strain>
    </source>
</reference>
<reference evidence="1" key="2">
    <citation type="submission" date="2021-04" db="EMBL/GenBank/DDBJ databases">
        <authorList>
            <person name="Gilroy R."/>
        </authorList>
    </citation>
    <scope>NUCLEOTIDE SEQUENCE</scope>
    <source>
        <strain evidence="1">ChiGjej6B6-14162</strain>
    </source>
</reference>
<name>A0A9D1X8M7_9BACT</name>
<sequence length="287" mass="33450">MRASLVAAVRIQCVASRSSFLLGLLAFCLSVIPVRAEELPLYDGERVSYDLYFKWGILMPRAGTAYFDMRTATWEGKNAWHYRLLFHTTGMIDRFFPMRDTLNTYLDGADARVLFSSKRTDEGDYYLIDDLRFRYDKPSEVAAHSLRTHWEQVKVDTTLTAEGLAFDMLGGAFYLRSLDWERMTLGQVYPFCIFIGRDVVKAQFRYTGQQVVTRGDLRYRTRHFYIDIFDEAFTQAKEAAEVWMGDDENRLPIRVRAKLKIGAAEVYLREAERTRYPLRCRVTVPEK</sequence>
<organism evidence="1 2">
    <name type="scientific">Candidatus Parabacteroides intestinipullorum</name>
    <dbReference type="NCBI Taxonomy" id="2838723"/>
    <lineage>
        <taxon>Bacteria</taxon>
        <taxon>Pseudomonadati</taxon>
        <taxon>Bacteroidota</taxon>
        <taxon>Bacteroidia</taxon>
        <taxon>Bacteroidales</taxon>
        <taxon>Tannerellaceae</taxon>
        <taxon>Parabacteroides</taxon>
    </lineage>
</organism>
<gene>
    <name evidence="1" type="ORF">H9977_07885</name>
</gene>
<dbReference type="Proteomes" id="UP000886740">
    <property type="component" value="Unassembled WGS sequence"/>
</dbReference>
<dbReference type="InterPro" id="IPR021457">
    <property type="entry name" value="DUF3108"/>
</dbReference>
<protein>
    <submittedName>
        <fullName evidence="1">DUF3108 domain-containing protein</fullName>
    </submittedName>
</protein>
<dbReference type="Pfam" id="PF11306">
    <property type="entry name" value="DUF3108"/>
    <property type="match status" value="1"/>
</dbReference>
<dbReference type="AlphaFoldDB" id="A0A9D1X8M7"/>
<accession>A0A9D1X8M7</accession>
<evidence type="ECO:0000313" key="1">
    <source>
        <dbReference type="EMBL" id="HIX74934.1"/>
    </source>
</evidence>
<comment type="caution">
    <text evidence="1">The sequence shown here is derived from an EMBL/GenBank/DDBJ whole genome shotgun (WGS) entry which is preliminary data.</text>
</comment>